<dbReference type="Pfam" id="PF00240">
    <property type="entry name" value="ubiquitin"/>
    <property type="match status" value="1"/>
</dbReference>
<gene>
    <name evidence="6" type="ORF">B4U79_01008</name>
    <name evidence="5" type="ORF">B4U79_02631</name>
</gene>
<dbReference type="InterPro" id="IPR006636">
    <property type="entry name" value="STI1_HS-bd"/>
</dbReference>
<feature type="compositionally biased region" description="Polar residues" evidence="2">
    <location>
        <begin position="278"/>
        <end position="292"/>
    </location>
</feature>
<feature type="compositionally biased region" description="Low complexity" evidence="2">
    <location>
        <begin position="97"/>
        <end position="115"/>
    </location>
</feature>
<dbReference type="SMART" id="SM00727">
    <property type="entry name" value="STI1"/>
    <property type="match status" value="4"/>
</dbReference>
<dbReference type="Gene3D" id="1.10.260.100">
    <property type="match status" value="1"/>
</dbReference>
<feature type="region of interest" description="Disordered" evidence="2">
    <location>
        <begin position="276"/>
        <end position="332"/>
    </location>
</feature>
<feature type="domain" description="Ubiquitin-like" evidence="4">
    <location>
        <begin position="18"/>
        <end position="92"/>
    </location>
</feature>
<dbReference type="InterPro" id="IPR009060">
    <property type="entry name" value="UBA-like_sf"/>
</dbReference>
<dbReference type="PROSITE" id="PS50030">
    <property type="entry name" value="UBA"/>
    <property type="match status" value="1"/>
</dbReference>
<evidence type="ECO:0000313" key="7">
    <source>
        <dbReference type="Proteomes" id="UP000285301"/>
    </source>
</evidence>
<dbReference type="Gene3D" id="1.10.8.10">
    <property type="entry name" value="DNA helicase RuvA subunit, C-terminal domain"/>
    <property type="match status" value="1"/>
</dbReference>
<feature type="region of interest" description="Disordered" evidence="2">
    <location>
        <begin position="92"/>
        <end position="133"/>
    </location>
</feature>
<feature type="domain" description="UBA" evidence="3">
    <location>
        <begin position="484"/>
        <end position="528"/>
    </location>
</feature>
<feature type="compositionally biased region" description="Polar residues" evidence="2">
    <location>
        <begin position="116"/>
        <end position="131"/>
    </location>
</feature>
<feature type="compositionally biased region" description="Low complexity" evidence="2">
    <location>
        <begin position="308"/>
        <end position="328"/>
    </location>
</feature>
<dbReference type="STRING" id="1965070.A0A3S4QVH8"/>
<dbReference type="PANTHER" id="PTHR10677:SF3">
    <property type="entry name" value="FI07626P-RELATED"/>
    <property type="match status" value="1"/>
</dbReference>
<dbReference type="SMART" id="SM00165">
    <property type="entry name" value="UBA"/>
    <property type="match status" value="1"/>
</dbReference>
<name>A0A3S4QVH8_9ACAR</name>
<dbReference type="FunFam" id="1.10.8.10:FF:000077">
    <property type="entry name" value="Ubiquilin like"/>
    <property type="match status" value="1"/>
</dbReference>
<dbReference type="GO" id="GO:0006511">
    <property type="term" value="P:ubiquitin-dependent protein catabolic process"/>
    <property type="evidence" value="ECO:0007669"/>
    <property type="project" value="TreeGrafter"/>
</dbReference>
<evidence type="ECO:0000313" key="5">
    <source>
        <dbReference type="EMBL" id="RWS07017.1"/>
    </source>
</evidence>
<dbReference type="SMART" id="SM00213">
    <property type="entry name" value="UBQ"/>
    <property type="match status" value="1"/>
</dbReference>
<evidence type="ECO:0000256" key="2">
    <source>
        <dbReference type="SAM" id="MobiDB-lite"/>
    </source>
</evidence>
<sequence>MAENERNTQNESEKKRTIRLIVKTAKEKEMVEINENASVKELKQLVSQLFKTDEEQVCLIFAGKILKDNETLDAHKIKDGLTVHLVIRGKKPPADQTSAASTTSTSSTSSTTSSTQGSAPSADSGSNTTPLFPSLGPFGNFSLSGNLSEMQQSMQREIMSNPDLMRQMLENPLVQNLMSNPDYVRTLLTSSPQMQQLMERNPEISHMLNNPELLRQTMEMVRNPAALQELMRTQDRALSNLESIPGGYNALRRMYTELQEPMLNAAQEQFGPNPFQAAANQESSRGSENVQRGQEVRDPLPNPWAPRSADSSSSSGTATQNSTSSGSNPLGSNIMQTMMQQFMSNPEMMNNMLSSPHIQSTMQSLSSNPELLRQMIANNPLLAGNPQLQEQMQAMFPQMVQNPEMQALLTNPQALEAILQIQRGVDQLSRVAPNLVGGLPTAAPNMNTTTRNTNTTTPPQNAASVNALSQLMAQMLNNPNQQLPPEERYRSQLEQLAAMGFSNREANLQALIATLGDINAAIERLLQSQH</sequence>
<evidence type="ECO:0000313" key="6">
    <source>
        <dbReference type="EMBL" id="RWS08264.1"/>
    </source>
</evidence>
<dbReference type="Proteomes" id="UP000285301">
    <property type="component" value="Unassembled WGS sequence"/>
</dbReference>
<proteinExistence type="predicted"/>
<dbReference type="Pfam" id="PF23195">
    <property type="entry name" value="UBQLN1"/>
    <property type="match status" value="2"/>
</dbReference>
<dbReference type="GO" id="GO:0005829">
    <property type="term" value="C:cytosol"/>
    <property type="evidence" value="ECO:0007669"/>
    <property type="project" value="TreeGrafter"/>
</dbReference>
<accession>A0A3S4QVH8</accession>
<evidence type="ECO:0000256" key="1">
    <source>
        <dbReference type="ARBA" id="ARBA00074668"/>
    </source>
</evidence>
<dbReference type="CDD" id="cd01808">
    <property type="entry name" value="Ubl_PLICs"/>
    <property type="match status" value="1"/>
</dbReference>
<evidence type="ECO:0000259" key="4">
    <source>
        <dbReference type="PROSITE" id="PS50053"/>
    </source>
</evidence>
<protein>
    <recommendedName>
        <fullName evidence="1">Ubiquilin-like protein</fullName>
    </recommendedName>
</protein>
<dbReference type="InterPro" id="IPR015496">
    <property type="entry name" value="Ubiquilin"/>
</dbReference>
<reference evidence="6" key="2">
    <citation type="submission" date="2018-11" db="EMBL/GenBank/DDBJ databases">
        <title>Trombidioid mite genomics.</title>
        <authorList>
            <person name="Dong X."/>
        </authorList>
    </citation>
    <scope>NUCLEOTIDE SEQUENCE</scope>
    <source>
        <strain evidence="6">UoL-WK</strain>
    </source>
</reference>
<dbReference type="InterPro" id="IPR029071">
    <property type="entry name" value="Ubiquitin-like_domsf"/>
</dbReference>
<keyword evidence="7" id="KW-1185">Reference proteome</keyword>
<comment type="caution">
    <text evidence="6">The sequence shown here is derived from an EMBL/GenBank/DDBJ whole genome shotgun (WGS) entry which is preliminary data.</text>
</comment>
<dbReference type="FunFam" id="3.10.20.90:FF:000095">
    <property type="entry name" value="Ubiquilin 4"/>
    <property type="match status" value="1"/>
</dbReference>
<dbReference type="Pfam" id="PF00627">
    <property type="entry name" value="UBA"/>
    <property type="match status" value="1"/>
</dbReference>
<evidence type="ECO:0000259" key="3">
    <source>
        <dbReference type="PROSITE" id="PS50030"/>
    </source>
</evidence>
<organism evidence="6 7">
    <name type="scientific">Dinothrombium tinctorium</name>
    <dbReference type="NCBI Taxonomy" id="1965070"/>
    <lineage>
        <taxon>Eukaryota</taxon>
        <taxon>Metazoa</taxon>
        <taxon>Ecdysozoa</taxon>
        <taxon>Arthropoda</taxon>
        <taxon>Chelicerata</taxon>
        <taxon>Arachnida</taxon>
        <taxon>Acari</taxon>
        <taxon>Acariformes</taxon>
        <taxon>Trombidiformes</taxon>
        <taxon>Prostigmata</taxon>
        <taxon>Anystina</taxon>
        <taxon>Parasitengona</taxon>
        <taxon>Trombidioidea</taxon>
        <taxon>Trombidiidae</taxon>
        <taxon>Dinothrombium</taxon>
    </lineage>
</organism>
<dbReference type="EMBL" id="NCKU01003056">
    <property type="protein sequence ID" value="RWS08264.1"/>
    <property type="molecule type" value="Genomic_DNA"/>
</dbReference>
<dbReference type="AlphaFoldDB" id="A0A3S4QVH8"/>
<dbReference type="InterPro" id="IPR015940">
    <property type="entry name" value="UBA"/>
</dbReference>
<dbReference type="InterPro" id="IPR000626">
    <property type="entry name" value="Ubiquitin-like_dom"/>
</dbReference>
<reference evidence="6 7" key="1">
    <citation type="journal article" date="2018" name="Gigascience">
        <title>Genomes of trombidid mites reveal novel predicted allergens and laterally-transferred genes associated with secondary metabolism.</title>
        <authorList>
            <person name="Dong X."/>
            <person name="Chaisiri K."/>
            <person name="Xia D."/>
            <person name="Armstrong S.D."/>
            <person name="Fang Y."/>
            <person name="Donnelly M.J."/>
            <person name="Kadowaki T."/>
            <person name="McGarry J.W."/>
            <person name="Darby A.C."/>
            <person name="Makepeace B.L."/>
        </authorList>
    </citation>
    <scope>NUCLEOTIDE SEQUENCE [LARGE SCALE GENOMIC DNA]</scope>
    <source>
        <strain evidence="6">UoL-WK</strain>
    </source>
</reference>
<dbReference type="PROSITE" id="PS50053">
    <property type="entry name" value="UBIQUITIN_2"/>
    <property type="match status" value="1"/>
</dbReference>
<dbReference type="SUPFAM" id="SSF54236">
    <property type="entry name" value="Ubiquitin-like"/>
    <property type="match status" value="1"/>
</dbReference>
<dbReference type="FunFam" id="1.10.260.100:FF:000001">
    <property type="entry name" value="Ubiquilin 1"/>
    <property type="match status" value="1"/>
</dbReference>
<dbReference type="PANTHER" id="PTHR10677">
    <property type="entry name" value="UBIQUILIN"/>
    <property type="match status" value="1"/>
</dbReference>
<dbReference type="EMBL" id="NCKU01003731">
    <property type="protein sequence ID" value="RWS07017.1"/>
    <property type="molecule type" value="Genomic_DNA"/>
</dbReference>
<dbReference type="OrthoDB" id="9450922at2759"/>
<dbReference type="CDD" id="cd14399">
    <property type="entry name" value="UBA_PLICs"/>
    <property type="match status" value="1"/>
</dbReference>
<dbReference type="Gene3D" id="3.10.20.90">
    <property type="entry name" value="Phosphatidylinositol 3-kinase Catalytic Subunit, Chain A, domain 1"/>
    <property type="match status" value="1"/>
</dbReference>
<dbReference type="GO" id="GO:0031593">
    <property type="term" value="F:polyubiquitin modification-dependent protein binding"/>
    <property type="evidence" value="ECO:0007669"/>
    <property type="project" value="TreeGrafter"/>
</dbReference>
<dbReference type="SUPFAM" id="SSF46934">
    <property type="entry name" value="UBA-like"/>
    <property type="match status" value="1"/>
</dbReference>